<feature type="non-terminal residue" evidence="2">
    <location>
        <position position="324"/>
    </location>
</feature>
<evidence type="ECO:0000313" key="2">
    <source>
        <dbReference type="EMBL" id="GAN11883.1"/>
    </source>
</evidence>
<evidence type="ECO:0008006" key="4">
    <source>
        <dbReference type="Google" id="ProtNLM"/>
    </source>
</evidence>
<dbReference type="OrthoDB" id="2288506at2759"/>
<feature type="compositionally biased region" description="Basic and acidic residues" evidence="1">
    <location>
        <begin position="52"/>
        <end position="61"/>
    </location>
</feature>
<dbReference type="AlphaFoldDB" id="A0A0C9NAS8"/>
<proteinExistence type="predicted"/>
<keyword evidence="3" id="KW-1185">Reference proteome</keyword>
<feature type="region of interest" description="Disordered" evidence="1">
    <location>
        <begin position="1"/>
        <end position="81"/>
    </location>
</feature>
<evidence type="ECO:0000256" key="1">
    <source>
        <dbReference type="SAM" id="MobiDB-lite"/>
    </source>
</evidence>
<accession>A0A0C9NAS8</accession>
<organism evidence="2">
    <name type="scientific">Mucor ambiguus</name>
    <dbReference type="NCBI Taxonomy" id="91626"/>
    <lineage>
        <taxon>Eukaryota</taxon>
        <taxon>Fungi</taxon>
        <taxon>Fungi incertae sedis</taxon>
        <taxon>Mucoromycota</taxon>
        <taxon>Mucoromycotina</taxon>
        <taxon>Mucoromycetes</taxon>
        <taxon>Mucorales</taxon>
        <taxon>Mucorineae</taxon>
        <taxon>Mucoraceae</taxon>
        <taxon>Mucor</taxon>
    </lineage>
</organism>
<feature type="compositionally biased region" description="Low complexity" evidence="1">
    <location>
        <begin position="37"/>
        <end position="51"/>
    </location>
</feature>
<evidence type="ECO:0000313" key="3">
    <source>
        <dbReference type="Proteomes" id="UP000053815"/>
    </source>
</evidence>
<feature type="compositionally biased region" description="Polar residues" evidence="1">
    <location>
        <begin position="18"/>
        <end position="30"/>
    </location>
</feature>
<sequence>MKRIHIRGPSAPMEGESISASGNPQDATRQTPDRTEVQQGSSSTTGTTEATTRVEMEKAVESDPMDLDENNSNQTAADSTKSLTNDNRVFLLQKMKELRSELFCCTVAGMDDPNSVEGKRFDDATRKLERLKKSFRLLFDDEEVLVPGEAPFFQWSGMIFDENKAHFKTVEDCVERFERVLTAYRVDVEDNWKRILPARLVGAVAKWYAGLGEVSTWEEFKKLLIQKYGRRQADIKEEAREKLEHLNFRENKDFGKFIEEFQELQAAADIKDEDCLVRYLFKALPEDLAKSTRFYINNATNNGEVSIKFAIEKVVATYDALFKS</sequence>
<feature type="compositionally biased region" description="Polar residues" evidence="1">
    <location>
        <begin position="70"/>
        <end position="81"/>
    </location>
</feature>
<name>A0A0C9NAS8_9FUNG</name>
<dbReference type="EMBL" id="DF837481">
    <property type="protein sequence ID" value="GAN11883.1"/>
    <property type="molecule type" value="Genomic_DNA"/>
</dbReference>
<gene>
    <name evidence="2" type="ORF">MAM1_1192d11505</name>
</gene>
<dbReference type="STRING" id="91626.A0A0C9NAS8"/>
<protein>
    <recommendedName>
        <fullName evidence="4">Retrotransposon gag domain-containing protein</fullName>
    </recommendedName>
</protein>
<reference evidence="2" key="1">
    <citation type="submission" date="2014-09" db="EMBL/GenBank/DDBJ databases">
        <title>Draft genome sequence of an oleaginous Mucoromycotina fungus Mucor ambiguus NBRC6742.</title>
        <authorList>
            <person name="Takeda I."/>
            <person name="Yamane N."/>
            <person name="Morita T."/>
            <person name="Tamano K."/>
            <person name="Machida M."/>
            <person name="Baker S."/>
            <person name="Koike H."/>
        </authorList>
    </citation>
    <scope>NUCLEOTIDE SEQUENCE</scope>
    <source>
        <strain evidence="2">NBRC 6742</strain>
    </source>
</reference>
<dbReference type="Proteomes" id="UP000053815">
    <property type="component" value="Unassembled WGS sequence"/>
</dbReference>